<reference evidence="7" key="2">
    <citation type="journal article" date="2018" name="BMC Genomics">
        <title>A manually annotated Actinidia chinensis var. chinensis (kiwifruit) genome highlights the challenges associated with draft genomes and gene prediction in plants.</title>
        <authorList>
            <person name="Pilkington S.M."/>
            <person name="Crowhurst R."/>
            <person name="Hilario E."/>
            <person name="Nardozza S."/>
            <person name="Fraser L."/>
            <person name="Peng Y."/>
            <person name="Gunaseelan K."/>
            <person name="Simpson R."/>
            <person name="Tahir J."/>
            <person name="Deroles S.C."/>
            <person name="Templeton K."/>
            <person name="Luo Z."/>
            <person name="Davy M."/>
            <person name="Cheng C."/>
            <person name="McNeilage M."/>
            <person name="Scaglione D."/>
            <person name="Liu Y."/>
            <person name="Zhang Q."/>
            <person name="Datson P."/>
            <person name="De Silva N."/>
            <person name="Gardiner S.E."/>
            <person name="Bassett H."/>
            <person name="Chagne D."/>
            <person name="McCallum J."/>
            <person name="Dzierzon H."/>
            <person name="Deng C."/>
            <person name="Wang Y.Y."/>
            <person name="Barron L."/>
            <person name="Manako K."/>
            <person name="Bowen J."/>
            <person name="Foster T.M."/>
            <person name="Erridge Z.A."/>
            <person name="Tiffin H."/>
            <person name="Waite C.N."/>
            <person name="Davies K.M."/>
            <person name="Grierson E.P."/>
            <person name="Laing W.A."/>
            <person name="Kirk R."/>
            <person name="Chen X."/>
            <person name="Wood M."/>
            <person name="Montefiori M."/>
            <person name="Brummell D.A."/>
            <person name="Schwinn K.E."/>
            <person name="Catanach A."/>
            <person name="Fullerton C."/>
            <person name="Li D."/>
            <person name="Meiyalaghan S."/>
            <person name="Nieuwenhuizen N."/>
            <person name="Read N."/>
            <person name="Prakash R."/>
            <person name="Hunter D."/>
            <person name="Zhang H."/>
            <person name="McKenzie M."/>
            <person name="Knabel M."/>
            <person name="Harris A."/>
            <person name="Allan A.C."/>
            <person name="Gleave A."/>
            <person name="Chen A."/>
            <person name="Janssen B.J."/>
            <person name="Plunkett B."/>
            <person name="Ampomah-Dwamena C."/>
            <person name="Voogd C."/>
            <person name="Leif D."/>
            <person name="Lafferty D."/>
            <person name="Souleyre E.J.F."/>
            <person name="Varkonyi-Gasic E."/>
            <person name="Gambi F."/>
            <person name="Hanley J."/>
            <person name="Yao J.L."/>
            <person name="Cheung J."/>
            <person name="David K.M."/>
            <person name="Warren B."/>
            <person name="Marsh K."/>
            <person name="Snowden K.C."/>
            <person name="Lin-Wang K."/>
            <person name="Brian L."/>
            <person name="Martinez-Sanchez M."/>
            <person name="Wang M."/>
            <person name="Ileperuma N."/>
            <person name="Macnee N."/>
            <person name="Campin R."/>
            <person name="McAtee P."/>
            <person name="Drummond R.S.M."/>
            <person name="Espley R.V."/>
            <person name="Ireland H.S."/>
            <person name="Wu R."/>
            <person name="Atkinson R.G."/>
            <person name="Karunairetnam S."/>
            <person name="Bulley S."/>
            <person name="Chunkath S."/>
            <person name="Hanley Z."/>
            <person name="Storey R."/>
            <person name="Thrimawithana A.H."/>
            <person name="Thomson S."/>
            <person name="David C."/>
            <person name="Testolin R."/>
            <person name="Huang H."/>
            <person name="Hellens R.P."/>
            <person name="Schaffer R.J."/>
        </authorList>
    </citation>
    <scope>NUCLEOTIDE SEQUENCE [LARGE SCALE GENOMIC DNA]</scope>
    <source>
        <strain evidence="7">cv. Red5</strain>
    </source>
</reference>
<dbReference type="CDD" id="cd14798">
    <property type="entry name" value="RX-CC_like"/>
    <property type="match status" value="1"/>
</dbReference>
<dbReference type="InterPro" id="IPR041118">
    <property type="entry name" value="Rx_N"/>
</dbReference>
<dbReference type="STRING" id="1590841.A0A2R6RXW5"/>
<dbReference type="GO" id="GO:0005524">
    <property type="term" value="F:ATP binding"/>
    <property type="evidence" value="ECO:0007669"/>
    <property type="project" value="UniProtKB-KW"/>
</dbReference>
<evidence type="ECO:0000313" key="6">
    <source>
        <dbReference type="EMBL" id="PSS34874.1"/>
    </source>
</evidence>
<keyword evidence="1" id="KW-0677">Repeat</keyword>
<dbReference type="InterPro" id="IPR038005">
    <property type="entry name" value="RX-like_CC"/>
</dbReference>
<dbReference type="Proteomes" id="UP000241394">
    <property type="component" value="Chromosome LG2"/>
</dbReference>
<evidence type="ECO:0000256" key="2">
    <source>
        <dbReference type="ARBA" id="ARBA00022741"/>
    </source>
</evidence>
<gene>
    <name evidence="6" type="ORF">CEY00_Acc02016</name>
</gene>
<proteinExistence type="predicted"/>
<name>A0A2R6RXW5_ACTCC</name>
<keyword evidence="3" id="KW-0611">Plant defense</keyword>
<dbReference type="AlphaFoldDB" id="A0A2R6RXW5"/>
<protein>
    <submittedName>
        <fullName evidence="6">Disease resistance RPP8-like protein</fullName>
    </submittedName>
</protein>
<comment type="caution">
    <text evidence="6">The sequence shown here is derived from an EMBL/GenBank/DDBJ whole genome shotgun (WGS) entry which is preliminary data.</text>
</comment>
<dbReference type="Pfam" id="PF18052">
    <property type="entry name" value="Rx_N"/>
    <property type="match status" value="1"/>
</dbReference>
<evidence type="ECO:0000256" key="3">
    <source>
        <dbReference type="ARBA" id="ARBA00022821"/>
    </source>
</evidence>
<evidence type="ECO:0000259" key="5">
    <source>
        <dbReference type="Pfam" id="PF18052"/>
    </source>
</evidence>
<dbReference type="PANTHER" id="PTHR19338:SF73">
    <property type="entry name" value="DISEASE RESISTANCE PROTEIN RGA2-LIKE"/>
    <property type="match status" value="1"/>
</dbReference>
<dbReference type="OrthoDB" id="3027644at2759"/>
<dbReference type="Gramene" id="PSS34874">
    <property type="protein sequence ID" value="PSS34874"/>
    <property type="gene ID" value="CEY00_Acc02016"/>
</dbReference>
<dbReference type="InParanoid" id="A0A2R6RXW5"/>
<feature type="domain" description="Disease resistance N-terminal" evidence="5">
    <location>
        <begin position="5"/>
        <end position="89"/>
    </location>
</feature>
<sequence>MADAAITFLLEDLTRILSEKAYLLSGMKEEVKSLESQLKLTQSYIRDFRPRRNDQTINVEFINQVRDVAREAEDIIDEYVASLAQQRGKNLLVRTKNGVLGLLARWRTAKEIKRVRRRIEEIFKSREMFGIQITQQGDVIQDDLPHRKRLILEETDVVGLDANAAAITERLTKGVCWK</sequence>
<keyword evidence="2" id="KW-0547">Nucleotide-binding</keyword>
<dbReference type="PANTHER" id="PTHR19338">
    <property type="entry name" value="TRANSLOCASE OF INNER MITOCHONDRIAL MEMBRANE 13 HOMOLOG"/>
    <property type="match status" value="1"/>
</dbReference>
<dbReference type="Gene3D" id="1.20.5.4130">
    <property type="match status" value="1"/>
</dbReference>
<dbReference type="GO" id="GO:0006952">
    <property type="term" value="P:defense response"/>
    <property type="evidence" value="ECO:0007669"/>
    <property type="project" value="UniProtKB-KW"/>
</dbReference>
<keyword evidence="4" id="KW-0067">ATP-binding</keyword>
<evidence type="ECO:0000256" key="1">
    <source>
        <dbReference type="ARBA" id="ARBA00022737"/>
    </source>
</evidence>
<accession>A0A2R6RXW5</accession>
<keyword evidence="7" id="KW-1185">Reference proteome</keyword>
<evidence type="ECO:0000256" key="4">
    <source>
        <dbReference type="ARBA" id="ARBA00022840"/>
    </source>
</evidence>
<evidence type="ECO:0000313" key="7">
    <source>
        <dbReference type="Proteomes" id="UP000241394"/>
    </source>
</evidence>
<dbReference type="EMBL" id="NKQK01000002">
    <property type="protein sequence ID" value="PSS34874.1"/>
    <property type="molecule type" value="Genomic_DNA"/>
</dbReference>
<organism evidence="6 7">
    <name type="scientific">Actinidia chinensis var. chinensis</name>
    <name type="common">Chinese soft-hair kiwi</name>
    <dbReference type="NCBI Taxonomy" id="1590841"/>
    <lineage>
        <taxon>Eukaryota</taxon>
        <taxon>Viridiplantae</taxon>
        <taxon>Streptophyta</taxon>
        <taxon>Embryophyta</taxon>
        <taxon>Tracheophyta</taxon>
        <taxon>Spermatophyta</taxon>
        <taxon>Magnoliopsida</taxon>
        <taxon>eudicotyledons</taxon>
        <taxon>Gunneridae</taxon>
        <taxon>Pentapetalae</taxon>
        <taxon>asterids</taxon>
        <taxon>Ericales</taxon>
        <taxon>Actinidiaceae</taxon>
        <taxon>Actinidia</taxon>
    </lineage>
</organism>
<dbReference type="OMA" id="IYNCKVE"/>
<reference evidence="6 7" key="1">
    <citation type="submission" date="2017-07" db="EMBL/GenBank/DDBJ databases">
        <title>An improved, manually edited Actinidia chinensis var. chinensis (kiwifruit) genome highlights the challenges associated with draft genomes and gene prediction in plants.</title>
        <authorList>
            <person name="Pilkington S."/>
            <person name="Crowhurst R."/>
            <person name="Hilario E."/>
            <person name="Nardozza S."/>
            <person name="Fraser L."/>
            <person name="Peng Y."/>
            <person name="Gunaseelan K."/>
            <person name="Simpson R."/>
            <person name="Tahir J."/>
            <person name="Deroles S."/>
            <person name="Templeton K."/>
            <person name="Luo Z."/>
            <person name="Davy M."/>
            <person name="Cheng C."/>
            <person name="Mcneilage M."/>
            <person name="Scaglione D."/>
            <person name="Liu Y."/>
            <person name="Zhang Q."/>
            <person name="Datson P."/>
            <person name="De Silva N."/>
            <person name="Gardiner S."/>
            <person name="Bassett H."/>
            <person name="Chagne D."/>
            <person name="Mccallum J."/>
            <person name="Dzierzon H."/>
            <person name="Deng C."/>
            <person name="Wang Y.-Y."/>
            <person name="Barron N."/>
            <person name="Manako K."/>
            <person name="Bowen J."/>
            <person name="Foster T."/>
            <person name="Erridge Z."/>
            <person name="Tiffin H."/>
            <person name="Waite C."/>
            <person name="Davies K."/>
            <person name="Grierson E."/>
            <person name="Laing W."/>
            <person name="Kirk R."/>
            <person name="Chen X."/>
            <person name="Wood M."/>
            <person name="Montefiori M."/>
            <person name="Brummell D."/>
            <person name="Schwinn K."/>
            <person name="Catanach A."/>
            <person name="Fullerton C."/>
            <person name="Li D."/>
            <person name="Meiyalaghan S."/>
            <person name="Nieuwenhuizen N."/>
            <person name="Read N."/>
            <person name="Prakash R."/>
            <person name="Hunter D."/>
            <person name="Zhang H."/>
            <person name="Mckenzie M."/>
            <person name="Knabel M."/>
            <person name="Harris A."/>
            <person name="Allan A."/>
            <person name="Chen A."/>
            <person name="Janssen B."/>
            <person name="Plunkett B."/>
            <person name="Dwamena C."/>
            <person name="Voogd C."/>
            <person name="Leif D."/>
            <person name="Lafferty D."/>
            <person name="Souleyre E."/>
            <person name="Varkonyi-Gasic E."/>
            <person name="Gambi F."/>
            <person name="Hanley J."/>
            <person name="Yao J.-L."/>
            <person name="Cheung J."/>
            <person name="David K."/>
            <person name="Warren B."/>
            <person name="Marsh K."/>
            <person name="Snowden K."/>
            <person name="Lin-Wang K."/>
            <person name="Brian L."/>
            <person name="Martinez-Sanchez M."/>
            <person name="Wang M."/>
            <person name="Ileperuma N."/>
            <person name="Macnee N."/>
            <person name="Campin R."/>
            <person name="Mcatee P."/>
            <person name="Drummond R."/>
            <person name="Espley R."/>
            <person name="Ireland H."/>
            <person name="Wu R."/>
            <person name="Atkinson R."/>
            <person name="Karunairetnam S."/>
            <person name="Bulley S."/>
            <person name="Chunkath S."/>
            <person name="Hanley Z."/>
            <person name="Storey R."/>
            <person name="Thrimawithana A."/>
            <person name="Thomson S."/>
            <person name="David C."/>
            <person name="Testolin R."/>
        </authorList>
    </citation>
    <scope>NUCLEOTIDE SEQUENCE [LARGE SCALE GENOMIC DNA]</scope>
    <source>
        <strain evidence="7">cv. Red5</strain>
        <tissue evidence="6">Young leaf</tissue>
    </source>
</reference>